<evidence type="ECO:0000256" key="6">
    <source>
        <dbReference type="ARBA" id="ARBA00049024"/>
    </source>
</evidence>
<dbReference type="CDD" id="cd07079">
    <property type="entry name" value="ALDH_F18-19_ProA-GPR"/>
    <property type="match status" value="1"/>
</dbReference>
<dbReference type="UniPathway" id="UPA00098">
    <property type="reaction ID" value="UER00360"/>
</dbReference>
<dbReference type="InterPro" id="IPR016163">
    <property type="entry name" value="Ald_DH_C"/>
</dbReference>
<comment type="caution">
    <text evidence="9">The sequence shown here is derived from an EMBL/GenBank/DDBJ whole genome shotgun (WGS) entry which is preliminary data.</text>
</comment>
<gene>
    <name evidence="7" type="primary">proA</name>
    <name evidence="9" type="ORF">BCR25_04370</name>
</gene>
<evidence type="ECO:0000256" key="3">
    <source>
        <dbReference type="ARBA" id="ARBA00022650"/>
    </source>
</evidence>
<dbReference type="GO" id="GO:0050661">
    <property type="term" value="F:NADP binding"/>
    <property type="evidence" value="ECO:0007669"/>
    <property type="project" value="InterPro"/>
</dbReference>
<evidence type="ECO:0000313" key="10">
    <source>
        <dbReference type="Proteomes" id="UP000095094"/>
    </source>
</evidence>
<evidence type="ECO:0000259" key="8">
    <source>
        <dbReference type="Pfam" id="PF00171"/>
    </source>
</evidence>
<dbReference type="GO" id="GO:0005737">
    <property type="term" value="C:cytoplasm"/>
    <property type="evidence" value="ECO:0007669"/>
    <property type="project" value="UniProtKB-SubCell"/>
</dbReference>
<dbReference type="GO" id="GO:0004350">
    <property type="term" value="F:glutamate-5-semialdehyde dehydrogenase activity"/>
    <property type="evidence" value="ECO:0007669"/>
    <property type="project" value="UniProtKB-UniRule"/>
</dbReference>
<dbReference type="PATRIC" id="fig|332950.4.peg.1671"/>
<proteinExistence type="inferred from homology"/>
<dbReference type="PANTHER" id="PTHR11063:SF8">
    <property type="entry name" value="DELTA-1-PYRROLINE-5-CARBOXYLATE SYNTHASE"/>
    <property type="match status" value="1"/>
</dbReference>
<comment type="function">
    <text evidence="7">Catalyzes the NADPH-dependent reduction of L-glutamate 5-phosphate into L-glutamate 5-semialdehyde and phosphate. The product spontaneously undergoes cyclization to form 1-pyrroline-5-carboxylate.</text>
</comment>
<reference evidence="10" key="1">
    <citation type="submission" date="2016-09" db="EMBL/GenBank/DDBJ databases">
        <authorList>
            <person name="Gulvik C.A."/>
        </authorList>
    </citation>
    <scope>NUCLEOTIDE SEQUENCE [LARGE SCALE GENOMIC DNA]</scope>
    <source>
        <strain evidence="10">LMG 8895</strain>
    </source>
</reference>
<dbReference type="FunFam" id="3.40.309.10:FF:000006">
    <property type="entry name" value="Gamma-glutamyl phosphate reductase"/>
    <property type="match status" value="1"/>
</dbReference>
<dbReference type="PANTHER" id="PTHR11063">
    <property type="entry name" value="GLUTAMATE SEMIALDEHYDE DEHYDROGENASE"/>
    <property type="match status" value="1"/>
</dbReference>
<dbReference type="RefSeq" id="WP_069663235.1">
    <property type="nucleotide sequence ID" value="NZ_JBHUJJ010000001.1"/>
</dbReference>
<comment type="similarity">
    <text evidence="7">Belongs to the gamma-glutamyl phosphate reductase family.</text>
</comment>
<dbReference type="GO" id="GO:0055129">
    <property type="term" value="P:L-proline biosynthetic process"/>
    <property type="evidence" value="ECO:0007669"/>
    <property type="project" value="UniProtKB-UniRule"/>
</dbReference>
<evidence type="ECO:0000256" key="4">
    <source>
        <dbReference type="ARBA" id="ARBA00022857"/>
    </source>
</evidence>
<dbReference type="HAMAP" id="MF_00412">
    <property type="entry name" value="ProA"/>
    <property type="match status" value="1"/>
</dbReference>
<keyword evidence="7" id="KW-0963">Cytoplasm</keyword>
<dbReference type="OrthoDB" id="9809970at2"/>
<evidence type="ECO:0000256" key="7">
    <source>
        <dbReference type="HAMAP-Rule" id="MF_00412"/>
    </source>
</evidence>
<dbReference type="EMBL" id="MIJY01000012">
    <property type="protein sequence ID" value="OEG16838.1"/>
    <property type="molecule type" value="Genomic_DNA"/>
</dbReference>
<dbReference type="NCBIfam" id="NF001221">
    <property type="entry name" value="PRK00197.1"/>
    <property type="match status" value="1"/>
</dbReference>
<dbReference type="InterPro" id="IPR012134">
    <property type="entry name" value="Glu-5-SA_DH"/>
</dbReference>
<protein>
    <recommendedName>
        <fullName evidence="7">Gamma-glutamyl phosphate reductase</fullName>
        <shortName evidence="7">GPR</shortName>
        <ecNumber evidence="7">1.2.1.41</ecNumber>
    </recommendedName>
    <alternativeName>
        <fullName evidence="7">Glutamate-5-semialdehyde dehydrogenase</fullName>
    </alternativeName>
    <alternativeName>
        <fullName evidence="7">Glutamyl-gamma-semialdehyde dehydrogenase</fullName>
        <shortName evidence="7">GSA dehydrogenase</shortName>
    </alternativeName>
</protein>
<evidence type="ECO:0000313" key="9">
    <source>
        <dbReference type="EMBL" id="OEG16838.1"/>
    </source>
</evidence>
<dbReference type="EC" id="1.2.1.41" evidence="7"/>
<dbReference type="AlphaFoldDB" id="A0A1E5GVY0"/>
<feature type="domain" description="Aldehyde dehydrogenase" evidence="8">
    <location>
        <begin position="9"/>
        <end position="289"/>
    </location>
</feature>
<dbReference type="PIRSF" id="PIRSF000151">
    <property type="entry name" value="GPR"/>
    <property type="match status" value="1"/>
</dbReference>
<dbReference type="SUPFAM" id="SSF53720">
    <property type="entry name" value="ALDH-like"/>
    <property type="match status" value="1"/>
</dbReference>
<name>A0A1E5GVY0_9ENTE</name>
<dbReference type="InterPro" id="IPR015590">
    <property type="entry name" value="Aldehyde_DH_dom"/>
</dbReference>
<accession>A0A1E5GVY0</accession>
<keyword evidence="3 7" id="KW-0641">Proline biosynthesis</keyword>
<dbReference type="Gene3D" id="3.40.605.10">
    <property type="entry name" value="Aldehyde Dehydrogenase, Chain A, domain 1"/>
    <property type="match status" value="1"/>
</dbReference>
<dbReference type="Gene3D" id="3.40.309.10">
    <property type="entry name" value="Aldehyde Dehydrogenase, Chain A, domain 2"/>
    <property type="match status" value="1"/>
</dbReference>
<comment type="subcellular location">
    <subcellularLocation>
        <location evidence="7">Cytoplasm</location>
    </subcellularLocation>
</comment>
<keyword evidence="5 7" id="KW-0560">Oxidoreductase</keyword>
<keyword evidence="2 7" id="KW-0028">Amino-acid biosynthesis</keyword>
<evidence type="ECO:0000256" key="2">
    <source>
        <dbReference type="ARBA" id="ARBA00022605"/>
    </source>
</evidence>
<keyword evidence="4 7" id="KW-0521">NADP</keyword>
<organism evidence="9 10">
    <name type="scientific">Enterococcus termitis</name>
    <dbReference type="NCBI Taxonomy" id="332950"/>
    <lineage>
        <taxon>Bacteria</taxon>
        <taxon>Bacillati</taxon>
        <taxon>Bacillota</taxon>
        <taxon>Bacilli</taxon>
        <taxon>Lactobacillales</taxon>
        <taxon>Enterococcaceae</taxon>
        <taxon>Enterococcus</taxon>
    </lineage>
</organism>
<dbReference type="Proteomes" id="UP000095094">
    <property type="component" value="Unassembled WGS sequence"/>
</dbReference>
<dbReference type="InterPro" id="IPR016161">
    <property type="entry name" value="Ald_DH/histidinol_DH"/>
</dbReference>
<dbReference type="InterPro" id="IPR000965">
    <property type="entry name" value="GPR_dom"/>
</dbReference>
<dbReference type="PROSITE" id="PS01223">
    <property type="entry name" value="PROA"/>
    <property type="match status" value="1"/>
</dbReference>
<dbReference type="Pfam" id="PF00171">
    <property type="entry name" value="Aldedh"/>
    <property type="match status" value="1"/>
</dbReference>
<comment type="catalytic activity">
    <reaction evidence="6 7">
        <text>L-glutamate 5-semialdehyde + phosphate + NADP(+) = L-glutamyl 5-phosphate + NADPH + H(+)</text>
        <dbReference type="Rhea" id="RHEA:19541"/>
        <dbReference type="ChEBI" id="CHEBI:15378"/>
        <dbReference type="ChEBI" id="CHEBI:43474"/>
        <dbReference type="ChEBI" id="CHEBI:57783"/>
        <dbReference type="ChEBI" id="CHEBI:58066"/>
        <dbReference type="ChEBI" id="CHEBI:58274"/>
        <dbReference type="ChEBI" id="CHEBI:58349"/>
        <dbReference type="EC" id="1.2.1.41"/>
    </reaction>
</comment>
<keyword evidence="10" id="KW-1185">Reference proteome</keyword>
<evidence type="ECO:0000256" key="1">
    <source>
        <dbReference type="ARBA" id="ARBA00004985"/>
    </source>
</evidence>
<sequence length="415" mass="45707">MTDLIQLGKQAKETAYQLGLLDTKTKNDLLHSMADALEENTEAILVENQKDLAQAKDNGITDTMLDRLRLTDERIKDMADGIRQVATLPDPIGEVDKMWKNEDGLMIGKQRVPLGVIGIIYESRPNVTTDAASLCFKTGNAVILRGGKEAFHSNQILVTVLQKALEQNGASPFAIQFVDDTSRETAQQLMKLNDYLDVLIPRGGASLIKTVLATATVPVIETGTGNCHVYIDKEAQLDMATNIIVNAKCQRPSVCNAAETLLIHKDVAATFLPVIEKALNEFNVELRADERAGSIFEQSIPATEEDWATEFNDYILAVKVVDSLDEAIQHINRYNTKHSESIISDNYFATQQFLKQVDAAAVYANASTRFTDGFVFGFGAEIGISTQKLHARGPMGLAELTSTKYIVYGEGQYRK</sequence>
<evidence type="ECO:0000256" key="5">
    <source>
        <dbReference type="ARBA" id="ARBA00023002"/>
    </source>
</evidence>
<dbReference type="NCBIfam" id="TIGR00407">
    <property type="entry name" value="proA"/>
    <property type="match status" value="1"/>
</dbReference>
<dbReference type="InterPro" id="IPR016162">
    <property type="entry name" value="Ald_DH_N"/>
</dbReference>
<comment type="pathway">
    <text evidence="1 7">Amino-acid biosynthesis; L-proline biosynthesis; L-glutamate 5-semialdehyde from L-glutamate: step 2/2.</text>
</comment>
<dbReference type="InterPro" id="IPR020593">
    <property type="entry name" value="G-glutamylP_reductase_CS"/>
</dbReference>